<dbReference type="EC" id="4.2.1.20" evidence="9"/>
<dbReference type="InterPro" id="IPR011060">
    <property type="entry name" value="RibuloseP-bd_barrel"/>
</dbReference>
<evidence type="ECO:0000313" key="12">
    <source>
        <dbReference type="Proteomes" id="UP001171751"/>
    </source>
</evidence>
<dbReference type="FunFam" id="3.20.20.70:FF:000037">
    <property type="entry name" value="Tryptophan synthase alpha chain"/>
    <property type="match status" value="1"/>
</dbReference>
<name>A0AA43UBX6_9LACT</name>
<dbReference type="InterPro" id="IPR013785">
    <property type="entry name" value="Aldolase_TIM"/>
</dbReference>
<reference evidence="11" key="1">
    <citation type="submission" date="2023-07" db="EMBL/GenBank/DDBJ databases">
        <title>Between Cages and Wild: Unraveling the Impact of Captivity on Animal Microbiomes and Antimicrobial Resistance.</title>
        <authorList>
            <person name="Schmartz G.P."/>
            <person name="Rehner J."/>
            <person name="Schuff M.J."/>
            <person name="Becker S.L."/>
            <person name="Kravczyk M."/>
            <person name="Gurevich A."/>
            <person name="Francke R."/>
            <person name="Mueller R."/>
            <person name="Keller V."/>
            <person name="Keller A."/>
        </authorList>
    </citation>
    <scope>NUCLEOTIDE SEQUENCE</scope>
    <source>
        <strain evidence="11">S39M_St_73</strain>
    </source>
</reference>
<evidence type="ECO:0000313" key="11">
    <source>
        <dbReference type="EMBL" id="MDO5457144.1"/>
    </source>
</evidence>
<keyword evidence="12" id="KW-1185">Reference proteome</keyword>
<comment type="caution">
    <text evidence="11">The sequence shown here is derived from an EMBL/GenBank/DDBJ whole genome shotgun (WGS) entry which is preliminary data.</text>
</comment>
<evidence type="ECO:0000256" key="9">
    <source>
        <dbReference type="HAMAP-Rule" id="MF_00131"/>
    </source>
</evidence>
<evidence type="ECO:0000256" key="7">
    <source>
        <dbReference type="ARBA" id="ARBA00023239"/>
    </source>
</evidence>
<feature type="active site" description="Proton acceptor" evidence="9">
    <location>
        <position position="55"/>
    </location>
</feature>
<evidence type="ECO:0000256" key="10">
    <source>
        <dbReference type="RuleBase" id="RU003662"/>
    </source>
</evidence>
<comment type="pathway">
    <text evidence="2 9">Amino-acid biosynthesis; L-tryptophan biosynthesis; L-tryptophan from chorismate: step 5/5.</text>
</comment>
<keyword evidence="4 9" id="KW-0028">Amino-acid biosynthesis</keyword>
<dbReference type="InterPro" id="IPR002028">
    <property type="entry name" value="Trp_synthase_suA"/>
</dbReference>
<sequence length="258" mass="28196">MTKIKDAFNNGKAFIPYITAGYPNIETTEELILAMAEEGADLIEIGIPFSDPAAEGPVIQNAIEVALSQGLKTDDIFSMVTRLREKIDIPLVFMTYANIVYGYGTDRFMEKAEKVGVQGLILPDVPFEEKEEFSQSAHKRGIEMISLVSPTSKDRMVKIAQEGEGFLYVVSSLGVTGTRSEITTDLSEMMEIIKMANPELPAAIGFGISGPDQAEEMGQYSDGVIVGSAIIKLIDQYGEEAEKSVRKLTREIKAAANR</sequence>
<organism evidence="11 12">
    <name type="scientific">Atopococcus tabaci</name>
    <dbReference type="NCBI Taxonomy" id="269774"/>
    <lineage>
        <taxon>Bacteria</taxon>
        <taxon>Bacillati</taxon>
        <taxon>Bacillota</taxon>
        <taxon>Bacilli</taxon>
        <taxon>Lactobacillales</taxon>
        <taxon>Carnobacteriaceae</taxon>
        <taxon>Atopococcus</taxon>
    </lineage>
</organism>
<evidence type="ECO:0000256" key="4">
    <source>
        <dbReference type="ARBA" id="ARBA00022605"/>
    </source>
</evidence>
<feature type="active site" description="Proton acceptor" evidence="9">
    <location>
        <position position="44"/>
    </location>
</feature>
<dbReference type="Proteomes" id="UP001171751">
    <property type="component" value="Unassembled WGS sequence"/>
</dbReference>
<dbReference type="SUPFAM" id="SSF51366">
    <property type="entry name" value="Ribulose-phoshate binding barrel"/>
    <property type="match status" value="1"/>
</dbReference>
<evidence type="ECO:0000256" key="8">
    <source>
        <dbReference type="ARBA" id="ARBA00049047"/>
    </source>
</evidence>
<dbReference type="Gene3D" id="3.20.20.70">
    <property type="entry name" value="Aldolase class I"/>
    <property type="match status" value="1"/>
</dbReference>
<proteinExistence type="inferred from homology"/>
<dbReference type="CDD" id="cd04724">
    <property type="entry name" value="Tryptophan_synthase_alpha"/>
    <property type="match status" value="1"/>
</dbReference>
<dbReference type="PANTHER" id="PTHR43406">
    <property type="entry name" value="TRYPTOPHAN SYNTHASE, ALPHA CHAIN"/>
    <property type="match status" value="1"/>
</dbReference>
<comment type="subunit">
    <text evidence="3 9">Tetramer of two alpha and two beta chains.</text>
</comment>
<dbReference type="GO" id="GO:0004834">
    <property type="term" value="F:tryptophan synthase activity"/>
    <property type="evidence" value="ECO:0007669"/>
    <property type="project" value="UniProtKB-UniRule"/>
</dbReference>
<evidence type="ECO:0000256" key="2">
    <source>
        <dbReference type="ARBA" id="ARBA00004733"/>
    </source>
</evidence>
<evidence type="ECO:0000256" key="1">
    <source>
        <dbReference type="ARBA" id="ARBA00003365"/>
    </source>
</evidence>
<evidence type="ECO:0000256" key="3">
    <source>
        <dbReference type="ARBA" id="ARBA00011270"/>
    </source>
</evidence>
<dbReference type="NCBIfam" id="TIGR00262">
    <property type="entry name" value="trpA"/>
    <property type="match status" value="1"/>
</dbReference>
<evidence type="ECO:0000256" key="6">
    <source>
        <dbReference type="ARBA" id="ARBA00023141"/>
    </source>
</evidence>
<dbReference type="AlphaFoldDB" id="A0AA43UBX6"/>
<dbReference type="Pfam" id="PF00290">
    <property type="entry name" value="Trp_syntA"/>
    <property type="match status" value="1"/>
</dbReference>
<dbReference type="PANTHER" id="PTHR43406:SF1">
    <property type="entry name" value="TRYPTOPHAN SYNTHASE ALPHA CHAIN, CHLOROPLASTIC"/>
    <property type="match status" value="1"/>
</dbReference>
<keyword evidence="6 9" id="KW-0057">Aromatic amino acid biosynthesis</keyword>
<protein>
    <recommendedName>
        <fullName evidence="9">Tryptophan synthase alpha chain</fullName>
        <ecNumber evidence="9">4.2.1.20</ecNumber>
    </recommendedName>
</protein>
<comment type="function">
    <text evidence="1 9">The alpha subunit is responsible for the aldol cleavage of indoleglycerol phosphate to indole and glyceraldehyde 3-phosphate.</text>
</comment>
<dbReference type="GO" id="GO:0005829">
    <property type="term" value="C:cytosol"/>
    <property type="evidence" value="ECO:0007669"/>
    <property type="project" value="TreeGrafter"/>
</dbReference>
<dbReference type="HAMAP" id="MF_00131">
    <property type="entry name" value="Trp_synth_alpha"/>
    <property type="match status" value="1"/>
</dbReference>
<gene>
    <name evidence="9 11" type="primary">trpA</name>
    <name evidence="11" type="ORF">Q4F26_02255</name>
</gene>
<accession>A0AA43UBX6</accession>
<comment type="catalytic activity">
    <reaction evidence="8 9">
        <text>(1S,2R)-1-C-(indol-3-yl)glycerol 3-phosphate + L-serine = D-glyceraldehyde 3-phosphate + L-tryptophan + H2O</text>
        <dbReference type="Rhea" id="RHEA:10532"/>
        <dbReference type="ChEBI" id="CHEBI:15377"/>
        <dbReference type="ChEBI" id="CHEBI:33384"/>
        <dbReference type="ChEBI" id="CHEBI:57912"/>
        <dbReference type="ChEBI" id="CHEBI:58866"/>
        <dbReference type="ChEBI" id="CHEBI:59776"/>
        <dbReference type="EC" id="4.2.1.20"/>
    </reaction>
</comment>
<comment type="similarity">
    <text evidence="9 10">Belongs to the TrpA family.</text>
</comment>
<keyword evidence="7 9" id="KW-0456">Lyase</keyword>
<dbReference type="EMBL" id="JAUNQW010000006">
    <property type="protein sequence ID" value="MDO5457144.1"/>
    <property type="molecule type" value="Genomic_DNA"/>
</dbReference>
<evidence type="ECO:0000256" key="5">
    <source>
        <dbReference type="ARBA" id="ARBA00022822"/>
    </source>
</evidence>
<keyword evidence="5 9" id="KW-0822">Tryptophan biosynthesis</keyword>